<sequence length="1049" mass="121769">MTQKLRYILSTLFLLFAFQANAQFGVFIENGDLVNTREVKLILNVPDAYKMKISNHFDFHDSEWKNYQRTHFWNLLKDDGEKEVFVKFQLHNGQVTDVFVAYTILDTKPPFGGRVSFSRGNYTKKRRVEIDLKCQNATWMNLSNTGVFSNDDWIPYRKHVHSWMLLSGDGIKKIYVKFKDNAGNETKVYTDHIKLDTKAPTPQYIDIVPDFAVVDEEKNIKYVNQHNRLVSLELGAKGAEYMKLSNSMNFYGHKWRRYMDFIDEWEMEDDIFEGYRGVYVRFRDKAGNESGTIHTQIYVDTKPPINPRITVNNGDEYTKSTKVALQLRATDAVEMRIANDKDFDSAGEWEPFSPVKMWELEGGETGKREIWVSYRDKAKNQSLPIKTEIEYDKDPPVDGEIYIQGDIKTTTDNQVRIRVRAKGALMMRVGVDEEFDNTHWREYSTAPFTQYIGNKGGDRKIYVQFRDRARNVSEVFEKTIFKEIRPLSPQITIDENSEYNTREDGKVSLFVYCLNATKMRISTSSRFEDVEWVDFQKHIDFNLKKPDGNKTIYAQFKTETETESRVVSDEIIWDITPPLNPSMELTVLPTESRIYYTKDYIVKVKAQDAVAMQITEDSSFYTASWKPYIETPFYYGMSVKGGPRGYRNLYIRFKDFAGNISEPLSKRLYFDATAPQNLAVNIHVPEIPENIAVPKSYTYIRDVALDMQMIADSAYYMRVADNPTWEGVDWIAYKEKYNYPLKGEEGKKTIYVQFKDDHDNVTRIIKKNIIWDRDPPEQPQLIIDNNNPYTRNPRREVLLNPICKGADFMVISNNPDFSDGYWTHYRSRVKWTLPEEDGEKNIYVKYYDYAGNESFQAVSHIVLDRTQPVATDITINNGDPLTNLLNVDLKINADNATEMIISNDYSFAAPSTWEPFRRSKKWKLRNQDGVAKVYVKVRNRAGEQSKPIFASITLDTDHPILYTLEFNNGATGTESEEVTVRTHVSEGTVQMQLSNSSNFNGATWIDYSPEVRWNLGGRGRRTVYVRFKDEVGNVSQPLSHQIVVFENVK</sequence>
<name>A0A7X8SQY6_9BACT</name>
<comment type="caution">
    <text evidence="2">The sequence shown here is derived from an EMBL/GenBank/DDBJ whole genome shotgun (WGS) entry which is preliminary data.</text>
</comment>
<gene>
    <name evidence="2" type="ORF">HGP29_26485</name>
</gene>
<keyword evidence="1" id="KW-0732">Signal</keyword>
<feature type="chain" id="PRO_5030760894" description="Ig-like domain-containing protein" evidence="1">
    <location>
        <begin position="23"/>
        <end position="1049"/>
    </location>
</feature>
<dbReference type="AlphaFoldDB" id="A0A7X8SQY6"/>
<proteinExistence type="predicted"/>
<reference evidence="2 3" key="1">
    <citation type="submission" date="2020-04" db="EMBL/GenBank/DDBJ databases">
        <title>Flammeovirga sp. SR4, a novel species isolated from seawater.</title>
        <authorList>
            <person name="Wang X."/>
        </authorList>
    </citation>
    <scope>NUCLEOTIDE SEQUENCE [LARGE SCALE GENOMIC DNA]</scope>
    <source>
        <strain evidence="2 3">SR4</strain>
    </source>
</reference>
<evidence type="ECO:0000313" key="3">
    <source>
        <dbReference type="Proteomes" id="UP000585050"/>
    </source>
</evidence>
<dbReference type="RefSeq" id="WP_168885491.1">
    <property type="nucleotide sequence ID" value="NZ_JABAIL010000015.1"/>
</dbReference>
<dbReference type="EMBL" id="JABAIL010000015">
    <property type="protein sequence ID" value="NLR94781.1"/>
    <property type="molecule type" value="Genomic_DNA"/>
</dbReference>
<evidence type="ECO:0008006" key="4">
    <source>
        <dbReference type="Google" id="ProtNLM"/>
    </source>
</evidence>
<protein>
    <recommendedName>
        <fullName evidence="4">Ig-like domain-containing protein</fullName>
    </recommendedName>
</protein>
<evidence type="ECO:0000313" key="2">
    <source>
        <dbReference type="EMBL" id="NLR94781.1"/>
    </source>
</evidence>
<keyword evidence="3" id="KW-1185">Reference proteome</keyword>
<feature type="signal peptide" evidence="1">
    <location>
        <begin position="1"/>
        <end position="22"/>
    </location>
</feature>
<dbReference type="Proteomes" id="UP000585050">
    <property type="component" value="Unassembled WGS sequence"/>
</dbReference>
<accession>A0A7X8SQY6</accession>
<evidence type="ECO:0000256" key="1">
    <source>
        <dbReference type="SAM" id="SignalP"/>
    </source>
</evidence>
<organism evidence="2 3">
    <name type="scientific">Flammeovirga agarivorans</name>
    <dbReference type="NCBI Taxonomy" id="2726742"/>
    <lineage>
        <taxon>Bacteria</taxon>
        <taxon>Pseudomonadati</taxon>
        <taxon>Bacteroidota</taxon>
        <taxon>Cytophagia</taxon>
        <taxon>Cytophagales</taxon>
        <taxon>Flammeovirgaceae</taxon>
        <taxon>Flammeovirga</taxon>
    </lineage>
</organism>